<name>A0A1K1MYT7_RUMFL</name>
<reference evidence="2 3" key="1">
    <citation type="submission" date="2016-11" db="EMBL/GenBank/DDBJ databases">
        <authorList>
            <person name="Jaros S."/>
            <person name="Januszkiewicz K."/>
            <person name="Wedrychowicz H."/>
        </authorList>
    </citation>
    <scope>NUCLEOTIDE SEQUENCE [LARGE SCALE GENOMIC DNA]</scope>
    <source>
        <strain evidence="2 3">YL228</strain>
    </source>
</reference>
<dbReference type="Gene3D" id="3.40.50.300">
    <property type="entry name" value="P-loop containing nucleotide triphosphate hydrolases"/>
    <property type="match status" value="1"/>
</dbReference>
<dbReference type="Proteomes" id="UP000183461">
    <property type="component" value="Unassembled WGS sequence"/>
</dbReference>
<dbReference type="Pfam" id="PF20720">
    <property type="entry name" value="nSTAND3"/>
    <property type="match status" value="1"/>
</dbReference>
<sequence length="1242" mass="146662">MSYKTDIQNAILQLEGGAFQNLCDEYLNECGYNNIVCLGSKPGTNKTTSGTPDTYCCIDKSGKYIFIEYTTKKDSIYNKVSLDIDKCLNEEYTHIEHDNIAEILYFHTTSNLTPEQDKELKERCQSKGILLRIYGIDWLANELLNNHRYLVKQHLGITIATDQILSYDDYIRNYNKAKTAAPIDTDFKFRTEEIQSIFSALDDQKAVLLCGAPGVGKTRLALECCHRYAEKNSYEVFCIRNNNLNIYDDLHLFFKTSGKYMVLIDDANELTQLETIINFFNEHDGSDFKIILTVRNYALQSVITELKPITNIKVQTVSLMKDDEIEELIKSEFSITNQFYLDRITKIAEGNARIAFWAGKIAIDTDSLEAINDVTDIYSSFYGKYLSNIKNADKKLFSAAAVAAFIGAIHLDNLNELIDVISLCNLTVEEFKEALFKLHKEEIINIYKEKAVRFADQCLSNYLLFYVFIKEKWIKLSDMIRYSFKVNKTQTITSINVITNLFINHENQDYLFSEVKELWNELSEKDPIFFWEYVKVFYRANPTEALLLVKDKIDNTPQANTAVEDLKIDDRNNSVNDDILEILGGFSNTNDLSTALDLYFLYYEKRPDLIDQFYNVGKNYYGVDKDSYKFDFYTLKLYIEQLIEKSDNWRNRYICRLFVSIAKYFLRFHFDGLETRRQYSGVWFRLELVNSKGVTEYRRMIWNNLKEMYSHGIEVEAIENILYNYGNPSSKKSKEIIENDQPYIFNLLNLFRNKESYYFCCILSHLQSIYKYSDITPSEEFIAFFHSKSFGQYKTFGKSDDDDLDYLEKYDELKRNVEEYVSSLGKEDFYHIIDFFCDSKANLNHYNINAINYAFEYILNHSDYYLDALKYYFNKQYKQSPLNPYTQVSLMFKVYSDSDIWSLLSDTPDSIRNIWQYHYFEALPERYIDSEHLQKWYEFLKDDSDKYIPSSSNRHLLFLKKYADIDNEVIIKSCNIILSKRKYSEYIVKIYIDLLLNPLPESVQETITIFYGNYDLLSELYLFNISKRSQEDYHGVLLKALYEKYPDILNLLFEKWKNDDSFLTHDDTTKLSKLFELDDYCSIFDGIIDTIIKCEKGTLFFQEDELKSLVSIGNLDEQYRDRPDKWINHFIRTYYNDEQRMRMISKAILGLDEDKRIEYITLFLSYNKDFKIFKSWQLLSYSMMWSGSEVPLIQKRIDYLNRLLPLLNGLDFLNHKKYIEDEIENKKEYMNNVEINEILRGL</sequence>
<evidence type="ECO:0000259" key="1">
    <source>
        <dbReference type="Pfam" id="PF20720"/>
    </source>
</evidence>
<dbReference type="InterPro" id="IPR027417">
    <property type="entry name" value="P-loop_NTPase"/>
</dbReference>
<evidence type="ECO:0000313" key="2">
    <source>
        <dbReference type="EMBL" id="SFW28149.1"/>
    </source>
</evidence>
<organism evidence="2 3">
    <name type="scientific">Ruminococcus flavefaciens</name>
    <dbReference type="NCBI Taxonomy" id="1265"/>
    <lineage>
        <taxon>Bacteria</taxon>
        <taxon>Bacillati</taxon>
        <taxon>Bacillota</taxon>
        <taxon>Clostridia</taxon>
        <taxon>Eubacteriales</taxon>
        <taxon>Oscillospiraceae</taxon>
        <taxon>Ruminococcus</taxon>
    </lineage>
</organism>
<feature type="domain" description="Novel STAND NTPase 3" evidence="1">
    <location>
        <begin position="190"/>
        <end position="319"/>
    </location>
</feature>
<dbReference type="RefSeq" id="WP_072299839.1">
    <property type="nucleotide sequence ID" value="NZ_FPIP01000003.1"/>
</dbReference>
<dbReference type="EMBL" id="FPIP01000003">
    <property type="protein sequence ID" value="SFW28149.1"/>
    <property type="molecule type" value="Genomic_DNA"/>
</dbReference>
<evidence type="ECO:0000313" key="3">
    <source>
        <dbReference type="Proteomes" id="UP000183461"/>
    </source>
</evidence>
<proteinExistence type="predicted"/>
<dbReference type="AlphaFoldDB" id="A0A1K1MYT7"/>
<protein>
    <recommendedName>
        <fullName evidence="1">Novel STAND NTPase 3 domain-containing protein</fullName>
    </recommendedName>
</protein>
<dbReference type="SUPFAM" id="SSF52540">
    <property type="entry name" value="P-loop containing nucleoside triphosphate hydrolases"/>
    <property type="match status" value="1"/>
</dbReference>
<dbReference type="InterPro" id="IPR049050">
    <property type="entry name" value="nSTAND3"/>
</dbReference>
<gene>
    <name evidence="2" type="ORF">SAMN02910280_1512</name>
</gene>
<accession>A0A1K1MYT7</accession>